<evidence type="ECO:0000256" key="1">
    <source>
        <dbReference type="ARBA" id="ARBA00004141"/>
    </source>
</evidence>
<dbReference type="InParanoid" id="A9V0T8"/>
<dbReference type="Proteomes" id="UP000001357">
    <property type="component" value="Unassembled WGS sequence"/>
</dbReference>
<protein>
    <submittedName>
        <fullName evidence="4">Uncharacterized protein</fullName>
    </submittedName>
</protein>
<reference evidence="4 5" key="1">
    <citation type="journal article" date="2008" name="Nature">
        <title>The genome of the choanoflagellate Monosiga brevicollis and the origin of metazoans.</title>
        <authorList>
            <consortium name="JGI Sequencing"/>
            <person name="King N."/>
            <person name="Westbrook M.J."/>
            <person name="Young S.L."/>
            <person name="Kuo A."/>
            <person name="Abedin M."/>
            <person name="Chapman J."/>
            <person name="Fairclough S."/>
            <person name="Hellsten U."/>
            <person name="Isogai Y."/>
            <person name="Letunic I."/>
            <person name="Marr M."/>
            <person name="Pincus D."/>
            <person name="Putnam N."/>
            <person name="Rokas A."/>
            <person name="Wright K.J."/>
            <person name="Zuzow R."/>
            <person name="Dirks W."/>
            <person name="Good M."/>
            <person name="Goodstein D."/>
            <person name="Lemons D."/>
            <person name="Li W."/>
            <person name="Lyons J.B."/>
            <person name="Morris A."/>
            <person name="Nichols S."/>
            <person name="Richter D.J."/>
            <person name="Salamov A."/>
            <person name="Bork P."/>
            <person name="Lim W.A."/>
            <person name="Manning G."/>
            <person name="Miller W.T."/>
            <person name="McGinnis W."/>
            <person name="Shapiro H."/>
            <person name="Tjian R."/>
            <person name="Grigoriev I.V."/>
            <person name="Rokhsar D."/>
        </authorList>
    </citation>
    <scope>NUCLEOTIDE SEQUENCE [LARGE SCALE GENOMIC DNA]</scope>
    <source>
        <strain evidence="5">MX1 / ATCC 50154</strain>
    </source>
</reference>
<dbReference type="KEGG" id="mbr:MONBRDRAFT_37290"/>
<gene>
    <name evidence="4" type="ORF">MONBRDRAFT_37290</name>
</gene>
<organism evidence="4 5">
    <name type="scientific">Monosiga brevicollis</name>
    <name type="common">Choanoflagellate</name>
    <dbReference type="NCBI Taxonomy" id="81824"/>
    <lineage>
        <taxon>Eukaryota</taxon>
        <taxon>Choanoflagellata</taxon>
        <taxon>Craspedida</taxon>
        <taxon>Salpingoecidae</taxon>
        <taxon>Monosiga</taxon>
    </lineage>
</organism>
<dbReference type="InterPro" id="IPR023395">
    <property type="entry name" value="MCP_dom_sf"/>
</dbReference>
<dbReference type="EMBL" id="CH991553">
    <property type="protein sequence ID" value="EDQ88693.1"/>
    <property type="molecule type" value="Genomic_DNA"/>
</dbReference>
<dbReference type="PANTHER" id="PTHR47567">
    <property type="entry name" value="MITOCHONDRIAL SUBSTRATE/SOLUTE CARRIER"/>
    <property type="match status" value="1"/>
</dbReference>
<dbReference type="GO" id="GO:0016020">
    <property type="term" value="C:membrane"/>
    <property type="evidence" value="ECO:0007669"/>
    <property type="project" value="UniProtKB-SubCell"/>
</dbReference>
<accession>A9V0T8</accession>
<keyword evidence="2" id="KW-0812">Transmembrane</keyword>
<dbReference type="AlphaFoldDB" id="A9V0T8"/>
<dbReference type="Gene3D" id="1.50.40.10">
    <property type="entry name" value="Mitochondrial carrier domain"/>
    <property type="match status" value="2"/>
</dbReference>
<evidence type="ECO:0000256" key="3">
    <source>
        <dbReference type="ARBA" id="ARBA00023136"/>
    </source>
</evidence>
<dbReference type="eggNOG" id="ENOG502QU7F">
    <property type="taxonomic scope" value="Eukaryota"/>
</dbReference>
<dbReference type="OMA" id="QAFIGFC"/>
<sequence>MAAQPTPTLRMRSLIAASIEEQKNKPELSQVLAKAGKRAMGGGAAGAAAMGVQVVSLLWLRTIMNYQYRNGGSLRAVVRTLYAEGGVLRFYQGLLPALAQGPLARFGDTAANAGTLALLDSYEVTASLPVGVKTVAASGAAAFWRVFLMPIDTCKTIMQVEGKQGLSKLGAKIRVGGPGVLYHGALAAMSATFAGHYPWFATFNILQESIPQQEGVWGKFARNAGIGFCASVVSDTVSNSIRVTKVAKQAATESITYMQAVKGVIAKDGIAGLMFRGLQTRILANGLQGMMFSVVWKALQEQYFKQA</sequence>
<dbReference type="RefSeq" id="XP_001746306.1">
    <property type="nucleotide sequence ID" value="XM_001746254.1"/>
</dbReference>
<keyword evidence="3" id="KW-0472">Membrane</keyword>
<dbReference type="InterPro" id="IPR018108">
    <property type="entry name" value="MCP_transmembrane"/>
</dbReference>
<keyword evidence="5" id="KW-1185">Reference proteome</keyword>
<evidence type="ECO:0000256" key="2">
    <source>
        <dbReference type="ARBA" id="ARBA00022692"/>
    </source>
</evidence>
<proteinExistence type="predicted"/>
<evidence type="ECO:0000313" key="5">
    <source>
        <dbReference type="Proteomes" id="UP000001357"/>
    </source>
</evidence>
<dbReference type="PANTHER" id="PTHR47567:SF1">
    <property type="entry name" value="NAD-DEPENDENT EPIMERASE_DEHYDRATASE DOMAIN-CONTAINING PROTEIN"/>
    <property type="match status" value="1"/>
</dbReference>
<comment type="subcellular location">
    <subcellularLocation>
        <location evidence="1">Membrane</location>
        <topology evidence="1">Multi-pass membrane protein</topology>
    </subcellularLocation>
</comment>
<dbReference type="SUPFAM" id="SSF103506">
    <property type="entry name" value="Mitochondrial carrier"/>
    <property type="match status" value="1"/>
</dbReference>
<name>A9V0T8_MONBE</name>
<dbReference type="GeneID" id="5891775"/>
<evidence type="ECO:0000313" key="4">
    <source>
        <dbReference type="EMBL" id="EDQ88693.1"/>
    </source>
</evidence>
<dbReference type="Pfam" id="PF00153">
    <property type="entry name" value="Mito_carr"/>
    <property type="match status" value="2"/>
</dbReference>